<evidence type="ECO:0000313" key="2">
    <source>
        <dbReference type="EMBL" id="VFU09085.1"/>
    </source>
</evidence>
<dbReference type="KEGG" id="mtun:MTUNDRAET4_2192"/>
<organism evidence="2 3">
    <name type="scientific">Methylocella tundrae</name>
    <dbReference type="NCBI Taxonomy" id="227605"/>
    <lineage>
        <taxon>Bacteria</taxon>
        <taxon>Pseudomonadati</taxon>
        <taxon>Pseudomonadota</taxon>
        <taxon>Alphaproteobacteria</taxon>
        <taxon>Hyphomicrobiales</taxon>
        <taxon>Beijerinckiaceae</taxon>
        <taxon>Methylocella</taxon>
    </lineage>
</organism>
<accession>A0A4U8Z1B7</accession>
<evidence type="ECO:0000256" key="1">
    <source>
        <dbReference type="SAM" id="MobiDB-lite"/>
    </source>
</evidence>
<dbReference type="EMBL" id="LR536450">
    <property type="protein sequence ID" value="VFU09085.1"/>
    <property type="molecule type" value="Genomic_DNA"/>
</dbReference>
<feature type="region of interest" description="Disordered" evidence="1">
    <location>
        <begin position="1"/>
        <end position="32"/>
    </location>
</feature>
<gene>
    <name evidence="2" type="ORF">MTUNDRAET4_2192</name>
</gene>
<dbReference type="Proteomes" id="UP000294360">
    <property type="component" value="Chromosome"/>
</dbReference>
<protein>
    <submittedName>
        <fullName evidence="2">Uncharacterized protein</fullName>
    </submittedName>
</protein>
<proteinExistence type="predicted"/>
<dbReference type="AlphaFoldDB" id="A0A4U8Z1B7"/>
<reference evidence="2 3" key="1">
    <citation type="submission" date="2019-03" db="EMBL/GenBank/DDBJ databases">
        <authorList>
            <person name="Kox A.R. M."/>
        </authorList>
    </citation>
    <scope>NUCLEOTIDE SEQUENCE [LARGE SCALE GENOMIC DNA]</scope>
    <source>
        <strain evidence="2">MTUNDRAET4 annotated genome</strain>
    </source>
</reference>
<evidence type="ECO:0000313" key="3">
    <source>
        <dbReference type="Proteomes" id="UP000294360"/>
    </source>
</evidence>
<name>A0A4U8Z1B7_METTU</name>
<sequence length="60" mass="6772">MQSSSFRKNRLDAPTVRRSKHKMALTPAGLRSRFAPPGIKQFTFSTIPRNTTSKTDISHL</sequence>